<evidence type="ECO:0000313" key="2">
    <source>
        <dbReference type="EMBL" id="CAB4690364.1"/>
    </source>
</evidence>
<dbReference type="GO" id="GO:0003676">
    <property type="term" value="F:nucleic acid binding"/>
    <property type="evidence" value="ECO:0007669"/>
    <property type="project" value="InterPro"/>
</dbReference>
<dbReference type="InterPro" id="IPR036397">
    <property type="entry name" value="RNaseH_sf"/>
</dbReference>
<dbReference type="PANTHER" id="PTHR47649">
    <property type="entry name" value="RIBONUCLEASE D"/>
    <property type="match status" value="1"/>
</dbReference>
<dbReference type="InterPro" id="IPR044876">
    <property type="entry name" value="HRDC_dom_sf"/>
</dbReference>
<dbReference type="InterPro" id="IPR051086">
    <property type="entry name" value="RNase_D-like"/>
</dbReference>
<dbReference type="Pfam" id="PF01612">
    <property type="entry name" value="DNA_pol_A_exo1"/>
    <property type="match status" value="1"/>
</dbReference>
<dbReference type="GO" id="GO:0008408">
    <property type="term" value="F:3'-5' exonuclease activity"/>
    <property type="evidence" value="ECO:0007669"/>
    <property type="project" value="InterPro"/>
</dbReference>
<accession>A0A6J6P171</accession>
<dbReference type="InterPro" id="IPR002121">
    <property type="entry name" value="HRDC_dom"/>
</dbReference>
<dbReference type="SMART" id="SM00474">
    <property type="entry name" value="35EXOc"/>
    <property type="match status" value="1"/>
</dbReference>
<dbReference type="Gene3D" id="1.10.150.80">
    <property type="entry name" value="HRDC domain"/>
    <property type="match status" value="2"/>
</dbReference>
<dbReference type="InterPro" id="IPR041605">
    <property type="entry name" value="Exo_C"/>
</dbReference>
<dbReference type="SUPFAM" id="SSF47819">
    <property type="entry name" value="HRDC-like"/>
    <property type="match status" value="1"/>
</dbReference>
<dbReference type="GO" id="GO:0006139">
    <property type="term" value="P:nucleobase-containing compound metabolic process"/>
    <property type="evidence" value="ECO:0007669"/>
    <property type="project" value="InterPro"/>
</dbReference>
<dbReference type="PANTHER" id="PTHR47649:SF1">
    <property type="entry name" value="RIBONUCLEASE D"/>
    <property type="match status" value="1"/>
</dbReference>
<dbReference type="InterPro" id="IPR002562">
    <property type="entry name" value="3'-5'_exonuclease_dom"/>
</dbReference>
<proteinExistence type="predicted"/>
<name>A0A6J6P171_9ZZZZ</name>
<dbReference type="Gene3D" id="3.30.420.10">
    <property type="entry name" value="Ribonuclease H-like superfamily/Ribonuclease H"/>
    <property type="match status" value="1"/>
</dbReference>
<organism evidence="2">
    <name type="scientific">freshwater metagenome</name>
    <dbReference type="NCBI Taxonomy" id="449393"/>
    <lineage>
        <taxon>unclassified sequences</taxon>
        <taxon>metagenomes</taxon>
        <taxon>ecological metagenomes</taxon>
    </lineage>
</organism>
<reference evidence="2" key="1">
    <citation type="submission" date="2020-05" db="EMBL/GenBank/DDBJ databases">
        <authorList>
            <person name="Chiriac C."/>
            <person name="Salcher M."/>
            <person name="Ghai R."/>
            <person name="Kavagutti S V."/>
        </authorList>
    </citation>
    <scope>NUCLEOTIDE SEQUENCE</scope>
</reference>
<dbReference type="CDD" id="cd06142">
    <property type="entry name" value="RNaseD_exo"/>
    <property type="match status" value="1"/>
</dbReference>
<dbReference type="SUPFAM" id="SSF53098">
    <property type="entry name" value="Ribonuclease H-like"/>
    <property type="match status" value="1"/>
</dbReference>
<dbReference type="PROSITE" id="PS50967">
    <property type="entry name" value="HRDC"/>
    <property type="match status" value="1"/>
</dbReference>
<dbReference type="AlphaFoldDB" id="A0A6J6P171"/>
<dbReference type="InterPro" id="IPR010997">
    <property type="entry name" value="HRDC-like_sf"/>
</dbReference>
<dbReference type="GO" id="GO:0000166">
    <property type="term" value="F:nucleotide binding"/>
    <property type="evidence" value="ECO:0007669"/>
    <property type="project" value="InterPro"/>
</dbReference>
<dbReference type="Pfam" id="PF18305">
    <property type="entry name" value="DNA_pol_A_exoN"/>
    <property type="match status" value="1"/>
</dbReference>
<protein>
    <submittedName>
        <fullName evidence="2">Unannotated protein</fullName>
    </submittedName>
</protein>
<gene>
    <name evidence="2" type="ORF">UFOPK2370_00920</name>
</gene>
<feature type="domain" description="HRDC" evidence="1">
    <location>
        <begin position="227"/>
        <end position="307"/>
    </location>
</feature>
<dbReference type="Pfam" id="PF00570">
    <property type="entry name" value="HRDC"/>
    <property type="match status" value="1"/>
</dbReference>
<dbReference type="InterPro" id="IPR012337">
    <property type="entry name" value="RNaseH-like_sf"/>
</dbReference>
<sequence length="421" mass="47382">MADEQLTPLLKARREVIFVENKQQLQDACVALAELSGPLAIDAERASGFKYGQRAYLIQVARQGGPLFLIDPASISDVSDPNDFAELAAVLNSSTWILHAATQDLPCLSELGLHPRELFDTELGSRIAGLPRVGLGAVVEHYLGFSLAKEHSAVDWSKRPLDPSWLDYAALDIDVLHELADALRDDLENKKKLAFAMQEFSHLLSFKPKPENPDKWRTTTGLHEVKNQVGLAVARELWKSREQLAAKLDIAPGRLLPDASISHVAKTLHRTKPELASDRSFVGRASRNYLDTWWEALERGKISRDLPALKLANLGIPNHRSWPVRWPKAHKRLICTRHNLTEVAKNLEIPLENLVSPETIRQVCWIDRDSADRDDIVRELRSFNAREWQIEFIADVMVESIRTSQEFEPAPAETDKTESEG</sequence>
<dbReference type="EMBL" id="CAEZXK010000024">
    <property type="protein sequence ID" value="CAB4690364.1"/>
    <property type="molecule type" value="Genomic_DNA"/>
</dbReference>
<evidence type="ECO:0000259" key="1">
    <source>
        <dbReference type="PROSITE" id="PS50967"/>
    </source>
</evidence>